<keyword evidence="2 3" id="KW-0539">Nucleus</keyword>
<dbReference type="GO" id="GO:0000118">
    <property type="term" value="C:histone deacetylase complex"/>
    <property type="evidence" value="ECO:0007669"/>
    <property type="project" value="TreeGrafter"/>
</dbReference>
<dbReference type="InterPro" id="IPR036600">
    <property type="entry name" value="PAH_sf"/>
</dbReference>
<dbReference type="OrthoDB" id="1305701at2759"/>
<proteinExistence type="predicted"/>
<accession>A0A9J5WZX7</accession>
<dbReference type="GO" id="GO:0003714">
    <property type="term" value="F:transcription corepressor activity"/>
    <property type="evidence" value="ECO:0007669"/>
    <property type="project" value="InterPro"/>
</dbReference>
<evidence type="ECO:0000313" key="5">
    <source>
        <dbReference type="Proteomes" id="UP000824120"/>
    </source>
</evidence>
<dbReference type="PROSITE" id="PS51477">
    <property type="entry name" value="PAH"/>
    <property type="match status" value="1"/>
</dbReference>
<dbReference type="InterPro" id="IPR039774">
    <property type="entry name" value="Sin3-like"/>
</dbReference>
<dbReference type="SUPFAM" id="SSF47762">
    <property type="entry name" value="PAH2 domain"/>
    <property type="match status" value="1"/>
</dbReference>
<sequence>MYKKEKKDINEVYHEVAVLFNDHPDLLDEFTEFLKDSVVVLLSDRPNLLDEFSGFLPDSVTTNLLSNLDGDKN</sequence>
<comment type="subcellular location">
    <subcellularLocation>
        <location evidence="1 3">Nucleus</location>
    </subcellularLocation>
</comment>
<evidence type="ECO:0000313" key="4">
    <source>
        <dbReference type="EMBL" id="KAG5581306.1"/>
    </source>
</evidence>
<dbReference type="Pfam" id="PF02671">
    <property type="entry name" value="PAH"/>
    <property type="match status" value="1"/>
</dbReference>
<dbReference type="InterPro" id="IPR003822">
    <property type="entry name" value="PAH"/>
</dbReference>
<gene>
    <name evidence="4" type="ORF">H5410_051933</name>
</gene>
<dbReference type="PANTHER" id="PTHR12346:SF36">
    <property type="entry name" value="PAIRED AMPHIPATHIC HELIX PROTEIN SIN3-LIKE 2"/>
    <property type="match status" value="1"/>
</dbReference>
<name>A0A9J5WZX7_SOLCO</name>
<evidence type="ECO:0000256" key="1">
    <source>
        <dbReference type="ARBA" id="ARBA00004123"/>
    </source>
</evidence>
<dbReference type="GO" id="GO:0000785">
    <property type="term" value="C:chromatin"/>
    <property type="evidence" value="ECO:0007669"/>
    <property type="project" value="TreeGrafter"/>
</dbReference>
<dbReference type="Proteomes" id="UP000824120">
    <property type="component" value="Chromosome 10"/>
</dbReference>
<dbReference type="Gene3D" id="1.20.1160.11">
    <property type="entry name" value="Paired amphipathic helix"/>
    <property type="match status" value="1"/>
</dbReference>
<evidence type="ECO:0000256" key="2">
    <source>
        <dbReference type="ARBA" id="ARBA00023242"/>
    </source>
</evidence>
<dbReference type="EMBL" id="JACXVP010000010">
    <property type="protein sequence ID" value="KAG5581306.1"/>
    <property type="molecule type" value="Genomic_DNA"/>
</dbReference>
<reference evidence="4 5" key="1">
    <citation type="submission" date="2020-09" db="EMBL/GenBank/DDBJ databases">
        <title>De no assembly of potato wild relative species, Solanum commersonii.</title>
        <authorList>
            <person name="Cho K."/>
        </authorList>
    </citation>
    <scope>NUCLEOTIDE SEQUENCE [LARGE SCALE GENOMIC DNA]</scope>
    <source>
        <strain evidence="4">LZ3.2</strain>
        <tissue evidence="4">Leaf</tissue>
    </source>
</reference>
<comment type="caution">
    <text evidence="4">The sequence shown here is derived from an EMBL/GenBank/DDBJ whole genome shotgun (WGS) entry which is preliminary data.</text>
</comment>
<keyword evidence="5" id="KW-1185">Reference proteome</keyword>
<dbReference type="PANTHER" id="PTHR12346">
    <property type="entry name" value="SIN3B-RELATED"/>
    <property type="match status" value="1"/>
</dbReference>
<evidence type="ECO:0000256" key="3">
    <source>
        <dbReference type="PROSITE-ProRule" id="PRU00810"/>
    </source>
</evidence>
<dbReference type="AlphaFoldDB" id="A0A9J5WZX7"/>
<protein>
    <submittedName>
        <fullName evidence="4">Uncharacterized protein</fullName>
    </submittedName>
</protein>
<organism evidence="4 5">
    <name type="scientific">Solanum commersonii</name>
    <name type="common">Commerson's wild potato</name>
    <name type="synonym">Commerson's nightshade</name>
    <dbReference type="NCBI Taxonomy" id="4109"/>
    <lineage>
        <taxon>Eukaryota</taxon>
        <taxon>Viridiplantae</taxon>
        <taxon>Streptophyta</taxon>
        <taxon>Embryophyta</taxon>
        <taxon>Tracheophyta</taxon>
        <taxon>Spermatophyta</taxon>
        <taxon>Magnoliopsida</taxon>
        <taxon>eudicotyledons</taxon>
        <taxon>Gunneridae</taxon>
        <taxon>Pentapetalae</taxon>
        <taxon>asterids</taxon>
        <taxon>lamiids</taxon>
        <taxon>Solanales</taxon>
        <taxon>Solanaceae</taxon>
        <taxon>Solanoideae</taxon>
        <taxon>Solaneae</taxon>
        <taxon>Solanum</taxon>
    </lineage>
</organism>
<dbReference type="GO" id="GO:0000122">
    <property type="term" value="P:negative regulation of transcription by RNA polymerase II"/>
    <property type="evidence" value="ECO:0007669"/>
    <property type="project" value="TreeGrafter"/>
</dbReference>